<evidence type="ECO:0000256" key="1">
    <source>
        <dbReference type="SAM" id="MobiDB-lite"/>
    </source>
</evidence>
<dbReference type="PROSITE" id="PS50181">
    <property type="entry name" value="FBOX"/>
    <property type="match status" value="1"/>
</dbReference>
<accession>A0A067PWX3</accession>
<dbReference type="STRING" id="933084.A0A067PWX3"/>
<dbReference type="InParanoid" id="A0A067PWX3"/>
<protein>
    <recommendedName>
        <fullName evidence="2">F-box domain-containing protein</fullName>
    </recommendedName>
</protein>
<feature type="domain" description="F-box" evidence="2">
    <location>
        <begin position="26"/>
        <end position="73"/>
    </location>
</feature>
<name>A0A067PWX3_9AGAM</name>
<dbReference type="SMART" id="SM00256">
    <property type="entry name" value="FBOX"/>
    <property type="match status" value="1"/>
</dbReference>
<dbReference type="AlphaFoldDB" id="A0A067PWX3"/>
<evidence type="ECO:0000313" key="3">
    <source>
        <dbReference type="EMBL" id="KDQ58355.1"/>
    </source>
</evidence>
<evidence type="ECO:0000313" key="4">
    <source>
        <dbReference type="Proteomes" id="UP000027265"/>
    </source>
</evidence>
<dbReference type="Proteomes" id="UP000027265">
    <property type="component" value="Unassembled WGS sequence"/>
</dbReference>
<gene>
    <name evidence="3" type="ORF">JAAARDRAFT_78129</name>
</gene>
<keyword evidence="4" id="KW-1185">Reference proteome</keyword>
<reference evidence="4" key="1">
    <citation type="journal article" date="2014" name="Proc. Natl. Acad. Sci. U.S.A.">
        <title>Extensive sampling of basidiomycete genomes demonstrates inadequacy of the white-rot/brown-rot paradigm for wood decay fungi.</title>
        <authorList>
            <person name="Riley R."/>
            <person name="Salamov A.A."/>
            <person name="Brown D.W."/>
            <person name="Nagy L.G."/>
            <person name="Floudas D."/>
            <person name="Held B.W."/>
            <person name="Levasseur A."/>
            <person name="Lombard V."/>
            <person name="Morin E."/>
            <person name="Otillar R."/>
            <person name="Lindquist E.A."/>
            <person name="Sun H."/>
            <person name="LaButti K.M."/>
            <person name="Schmutz J."/>
            <person name="Jabbour D."/>
            <person name="Luo H."/>
            <person name="Baker S.E."/>
            <person name="Pisabarro A.G."/>
            <person name="Walton J.D."/>
            <person name="Blanchette R.A."/>
            <person name="Henrissat B."/>
            <person name="Martin F."/>
            <person name="Cullen D."/>
            <person name="Hibbett D.S."/>
            <person name="Grigoriev I.V."/>
        </authorList>
    </citation>
    <scope>NUCLEOTIDE SEQUENCE [LARGE SCALE GENOMIC DNA]</scope>
    <source>
        <strain evidence="4">MUCL 33604</strain>
    </source>
</reference>
<feature type="region of interest" description="Disordered" evidence="1">
    <location>
        <begin position="362"/>
        <end position="411"/>
    </location>
</feature>
<feature type="compositionally biased region" description="Low complexity" evidence="1">
    <location>
        <begin position="369"/>
        <end position="387"/>
    </location>
</feature>
<dbReference type="EMBL" id="KL197717">
    <property type="protein sequence ID" value="KDQ58355.1"/>
    <property type="molecule type" value="Genomic_DNA"/>
</dbReference>
<sequence>MPLIFKYPKVVNNDSRAPPVVRGAEHFTLLRLPTELVSLVLTYMDWQDFLHCTETCTCLRDLIRHSSLLTYRLELARQHLVPIDQGPSGPTSRTLRHRLRTLSNSWMTKTFKPLPTIDIPNAGFVYEFMGGVYANGRGEHAPPVSGPITFYRLPSEEGEEVISWTHISPLGEGMAYLDFCIDPYQDLFVLVCFASEGSLCRYDVHIKTLTTNEPHPEAFSPLLQCLEKIDTDIPDDGFPRIKIQILDDLIGVLAKDVNDRGCGRLYIWNWKLPAFETPIILDPLYSSIDDFCFLSHQAFLTVSQEGYISVYTVSSDPYADPAISPTLPTTPTRRATFALPELHGECFYWDISLNCNPVPGHIPRPRTNPPAAARPSEPSPSPSTSTSGNLDHEIPMNADSQIPPEKRLPNLPPFYIRPDDRTLLISLAVFDVQGQMNSSFLFAVHIRIFLDAAQRVFEIPSEPCISSCSNSDPSKCLCSGDGVGVGTGAYLPAPHHPWSSWGPRNTRVLDYDQPVDWLHAVYGNKIIDRSPAGPPEAGQYQLRVREFGPAPFGWPGFYSHTRLKFAKVTNIDGVEVDEQEDGEVDEYAQQRHDMNLESTPSVMSAGEVFKESITSCLPYYTRLLNGTVQAIDVMMDDCRVVLLNRNEDGALTGMDVGLF</sequence>
<proteinExistence type="predicted"/>
<dbReference type="OrthoDB" id="3256413at2759"/>
<dbReference type="HOGENOM" id="CLU_007279_1_0_1"/>
<dbReference type="InterPro" id="IPR001810">
    <property type="entry name" value="F-box_dom"/>
</dbReference>
<organism evidence="3 4">
    <name type="scientific">Jaapia argillacea MUCL 33604</name>
    <dbReference type="NCBI Taxonomy" id="933084"/>
    <lineage>
        <taxon>Eukaryota</taxon>
        <taxon>Fungi</taxon>
        <taxon>Dikarya</taxon>
        <taxon>Basidiomycota</taxon>
        <taxon>Agaricomycotina</taxon>
        <taxon>Agaricomycetes</taxon>
        <taxon>Agaricomycetidae</taxon>
        <taxon>Jaapiales</taxon>
        <taxon>Jaapiaceae</taxon>
        <taxon>Jaapia</taxon>
    </lineage>
</organism>
<dbReference type="SUPFAM" id="SSF81383">
    <property type="entry name" value="F-box domain"/>
    <property type="match status" value="1"/>
</dbReference>
<evidence type="ECO:0000259" key="2">
    <source>
        <dbReference type="PROSITE" id="PS50181"/>
    </source>
</evidence>
<dbReference type="InterPro" id="IPR036047">
    <property type="entry name" value="F-box-like_dom_sf"/>
</dbReference>